<protein>
    <submittedName>
        <fullName evidence="2">Uncharacterized protein</fullName>
    </submittedName>
</protein>
<dbReference type="PROSITE" id="PS51257">
    <property type="entry name" value="PROKAR_LIPOPROTEIN"/>
    <property type="match status" value="1"/>
</dbReference>
<organism evidence="2 3">
    <name type="scientific">Vairimorpha ceranae</name>
    <dbReference type="NCBI Taxonomy" id="40302"/>
    <lineage>
        <taxon>Eukaryota</taxon>
        <taxon>Fungi</taxon>
        <taxon>Fungi incertae sedis</taxon>
        <taxon>Microsporidia</taxon>
        <taxon>Nosematidae</taxon>
        <taxon>Vairimorpha</taxon>
    </lineage>
</organism>
<feature type="transmembrane region" description="Helical" evidence="1">
    <location>
        <begin position="7"/>
        <end position="26"/>
    </location>
</feature>
<proteinExistence type="predicted"/>
<comment type="caution">
    <text evidence="2">The sequence shown here is derived from an EMBL/GenBank/DDBJ whole genome shotgun (WGS) entry which is preliminary data.</text>
</comment>
<sequence>MSSNRKYIVLGVGLVISCIIFGLFFIKKFTAASSEEPSEDSSAASSIASSAEFSAAFVRELSAASSKEPSAASFLAFSEEPFAMTSATPYAAPSAITFATPYAAPYAAPSAVSSEESSAVSFLAFSEEPFAMTSVITSATPFAMTSVITSATPFAMTSVITSATPYAASSAVSSAVSSEKPFATPFAVSFEESSEESSAVSSTVSSTVSSKELSAPPTATIFELVLAPSEEPSAATSEESSEKPSEELSATLYEEFSVTPSEDPSTALFKAPFLDLKNSLVLESFGSWSLDVSTAYDEFIRANEKNKKLSKEDFAIILNSLYFAVKDRFFFLRENIIELIKFSGNFLKSGYVESAKKIERDLKKFINIQNQFYDFFKDLFEENNNFQKFLDPQYHLFEFNIEDGKIILDKEEISIIKTFGEYLKNLENYKFLISEQNRDKIFEKTFSTNLGNISGAELMAVKLYVFLIHKYSK</sequence>
<name>A0A0F9WEG9_9MICR</name>
<keyword evidence="3" id="KW-1185">Reference proteome</keyword>
<evidence type="ECO:0000313" key="2">
    <source>
        <dbReference type="EMBL" id="KKO75190.1"/>
    </source>
</evidence>
<dbReference type="AlphaFoldDB" id="A0A0F9WEG9"/>
<dbReference type="GeneID" id="36319911"/>
<reference evidence="2 3" key="1">
    <citation type="journal article" date="2015" name="Environ. Microbiol.">
        <title>Genome analyses suggest the presence of polyploidy and recent human-driven expansions in eight global populations of the honeybee pathogen Nosema ceranae.</title>
        <authorList>
            <person name="Pelin A."/>
            <person name="Selman M."/>
            <person name="Aris-Brosou S."/>
            <person name="Farinelli L."/>
            <person name="Corradi N."/>
        </authorList>
    </citation>
    <scope>NUCLEOTIDE SEQUENCE [LARGE SCALE GENOMIC DNA]</scope>
    <source>
        <strain evidence="2 3">PA08 1199</strain>
    </source>
</reference>
<dbReference type="Proteomes" id="UP000034350">
    <property type="component" value="Unassembled WGS sequence"/>
</dbReference>
<gene>
    <name evidence="2" type="ORF">AAJ76_2900045028</name>
</gene>
<dbReference type="EMBL" id="JPQZ01000029">
    <property type="protein sequence ID" value="KKO75190.1"/>
    <property type="molecule type" value="Genomic_DNA"/>
</dbReference>
<keyword evidence="1" id="KW-0472">Membrane</keyword>
<evidence type="ECO:0000256" key="1">
    <source>
        <dbReference type="SAM" id="Phobius"/>
    </source>
</evidence>
<keyword evidence="1" id="KW-1133">Transmembrane helix</keyword>
<evidence type="ECO:0000313" key="3">
    <source>
        <dbReference type="Proteomes" id="UP000034350"/>
    </source>
</evidence>
<dbReference type="RefSeq" id="XP_024330932.1">
    <property type="nucleotide sequence ID" value="XM_024474981.1"/>
</dbReference>
<accession>A0A0F9WEG9</accession>
<dbReference type="VEuPathDB" id="MicrosporidiaDB:G9O61_00g018970"/>
<dbReference type="VEuPathDB" id="MicrosporidiaDB:AAJ76_2900045028"/>
<keyword evidence="1" id="KW-0812">Transmembrane</keyword>